<dbReference type="Pfam" id="PF03401">
    <property type="entry name" value="TctC"/>
    <property type="match status" value="1"/>
</dbReference>
<dbReference type="PIRSF" id="PIRSF017082">
    <property type="entry name" value="YflP"/>
    <property type="match status" value="1"/>
</dbReference>
<gene>
    <name evidence="3" type="ORF">Rmf_36480</name>
</gene>
<evidence type="ECO:0000256" key="1">
    <source>
        <dbReference type="ARBA" id="ARBA00006987"/>
    </source>
</evidence>
<protein>
    <recommendedName>
        <fullName evidence="5">Tripartite tricarboxylate transporter substrate binding protein</fullName>
    </recommendedName>
</protein>
<evidence type="ECO:0000313" key="4">
    <source>
        <dbReference type="Proteomes" id="UP000831327"/>
    </source>
</evidence>
<dbReference type="PANTHER" id="PTHR42928:SF5">
    <property type="entry name" value="BLR1237 PROTEIN"/>
    <property type="match status" value="1"/>
</dbReference>
<evidence type="ECO:0008006" key="5">
    <source>
        <dbReference type="Google" id="ProtNLM"/>
    </source>
</evidence>
<name>A0ABM7Y6S7_9PROT</name>
<comment type="similarity">
    <text evidence="1">Belongs to the UPF0065 (bug) family.</text>
</comment>
<reference evidence="3 4" key="1">
    <citation type="journal article" date="2016" name="Microbes Environ.">
        <title>Phylogenetically diverse aerobic anoxygenic phototrophic bacteria isolated from epilithic biofilms in Tama river, Japan.</title>
        <authorList>
            <person name="Hirose S."/>
            <person name="Matsuura K."/>
            <person name="Haruta S."/>
        </authorList>
    </citation>
    <scope>NUCLEOTIDE SEQUENCE [LARGE SCALE GENOMIC DNA]</scope>
    <source>
        <strain evidence="3 4">S08</strain>
    </source>
</reference>
<dbReference type="RefSeq" id="WP_244407931.1">
    <property type="nucleotide sequence ID" value="NZ_AP025637.1"/>
</dbReference>
<keyword evidence="2" id="KW-0732">Signal</keyword>
<dbReference type="Gene3D" id="3.40.190.10">
    <property type="entry name" value="Periplasmic binding protein-like II"/>
    <property type="match status" value="1"/>
</dbReference>
<accession>A0ABM7Y6S7</accession>
<dbReference type="Gene3D" id="3.40.190.150">
    <property type="entry name" value="Bordetella uptake gene, domain 1"/>
    <property type="match status" value="1"/>
</dbReference>
<sequence>MLRRSLLLATLATPALAQARTLRLIVPFPPGGTVDLLGRLVQPEMEQRLGQTVVVENRPGAGGMIGSDVVAKSPADAGVLVISNIASHGVGAAVNRAMPYDPMRDFTHIGLIAAVPSALGVSATGRFATLAQFLDAARAQPGAVRVGSSGNGTTGHAKTEMLARAARVELTHVPYRGAAPAVTDVIGGQTEGVIAAVADIGRNDRLRLLAITSADRAARWPDVPTFKELGFPTLEANNWFGLSGPAGMDAAAAARINAALVAALATPAMAQRLTDLGTTPNRMTPADYTALVAAELPRWAQIVQEANIRAD</sequence>
<feature type="signal peptide" evidence="2">
    <location>
        <begin position="1"/>
        <end position="19"/>
    </location>
</feature>
<evidence type="ECO:0000313" key="3">
    <source>
        <dbReference type="EMBL" id="BDG73719.1"/>
    </source>
</evidence>
<evidence type="ECO:0000256" key="2">
    <source>
        <dbReference type="SAM" id="SignalP"/>
    </source>
</evidence>
<feature type="chain" id="PRO_5045941314" description="Tripartite tricarboxylate transporter substrate binding protein" evidence="2">
    <location>
        <begin position="20"/>
        <end position="311"/>
    </location>
</feature>
<dbReference type="Proteomes" id="UP000831327">
    <property type="component" value="Chromosome"/>
</dbReference>
<proteinExistence type="inferred from homology"/>
<dbReference type="PANTHER" id="PTHR42928">
    <property type="entry name" value="TRICARBOXYLATE-BINDING PROTEIN"/>
    <property type="match status" value="1"/>
</dbReference>
<dbReference type="EMBL" id="AP025637">
    <property type="protein sequence ID" value="BDG73719.1"/>
    <property type="molecule type" value="Genomic_DNA"/>
</dbReference>
<dbReference type="InterPro" id="IPR042100">
    <property type="entry name" value="Bug_dom1"/>
</dbReference>
<dbReference type="CDD" id="cd07012">
    <property type="entry name" value="PBP2_Bug_TTT"/>
    <property type="match status" value="1"/>
</dbReference>
<organism evidence="3 4">
    <name type="scientific">Roseomonas fluvialis</name>
    <dbReference type="NCBI Taxonomy" id="1750527"/>
    <lineage>
        <taxon>Bacteria</taxon>
        <taxon>Pseudomonadati</taxon>
        <taxon>Pseudomonadota</taxon>
        <taxon>Alphaproteobacteria</taxon>
        <taxon>Acetobacterales</taxon>
        <taxon>Roseomonadaceae</taxon>
        <taxon>Roseomonas</taxon>
    </lineage>
</organism>
<dbReference type="InterPro" id="IPR005064">
    <property type="entry name" value="BUG"/>
</dbReference>
<keyword evidence="4" id="KW-1185">Reference proteome</keyword>